<protein>
    <submittedName>
        <fullName evidence="2">Putative membrane protein YccC</fullName>
    </submittedName>
</protein>
<evidence type="ECO:0000313" key="2">
    <source>
        <dbReference type="EMBL" id="MBB4700011.1"/>
    </source>
</evidence>
<evidence type="ECO:0000256" key="1">
    <source>
        <dbReference type="SAM" id="Phobius"/>
    </source>
</evidence>
<proteinExistence type="predicted"/>
<keyword evidence="3" id="KW-1185">Reference proteome</keyword>
<dbReference type="AlphaFoldDB" id="A0A7W7D6T1"/>
<accession>A0A7W7D6T1</accession>
<dbReference type="RefSeq" id="WP_184610545.1">
    <property type="nucleotide sequence ID" value="NZ_BOOV01000009.1"/>
</dbReference>
<comment type="caution">
    <text evidence="2">The sequence shown here is derived from an EMBL/GenBank/DDBJ whole genome shotgun (WGS) entry which is preliminary data.</text>
</comment>
<sequence length="55" mass="5897">MARIVLTILGVLLALYVVFGLLIPTIFGIFKILLVVGLIGVAVFVVITLVSKLSR</sequence>
<keyword evidence="1" id="KW-1133">Transmembrane helix</keyword>
<gene>
    <name evidence="2" type="ORF">BJ982_001555</name>
</gene>
<feature type="transmembrane region" description="Helical" evidence="1">
    <location>
        <begin position="30"/>
        <end position="50"/>
    </location>
</feature>
<dbReference type="Proteomes" id="UP000542210">
    <property type="component" value="Unassembled WGS sequence"/>
</dbReference>
<keyword evidence="1" id="KW-0472">Membrane</keyword>
<organism evidence="2 3">
    <name type="scientific">Sphaerisporangium siamense</name>
    <dbReference type="NCBI Taxonomy" id="795645"/>
    <lineage>
        <taxon>Bacteria</taxon>
        <taxon>Bacillati</taxon>
        <taxon>Actinomycetota</taxon>
        <taxon>Actinomycetes</taxon>
        <taxon>Streptosporangiales</taxon>
        <taxon>Streptosporangiaceae</taxon>
        <taxon>Sphaerisporangium</taxon>
    </lineage>
</organism>
<name>A0A7W7D6T1_9ACTN</name>
<reference evidence="2 3" key="1">
    <citation type="submission" date="2020-08" db="EMBL/GenBank/DDBJ databases">
        <title>Sequencing the genomes of 1000 actinobacteria strains.</title>
        <authorList>
            <person name="Klenk H.-P."/>
        </authorList>
    </citation>
    <scope>NUCLEOTIDE SEQUENCE [LARGE SCALE GENOMIC DNA]</scope>
    <source>
        <strain evidence="2 3">DSM 45784</strain>
    </source>
</reference>
<keyword evidence="1" id="KW-0812">Transmembrane</keyword>
<evidence type="ECO:0000313" key="3">
    <source>
        <dbReference type="Proteomes" id="UP000542210"/>
    </source>
</evidence>
<dbReference type="EMBL" id="JACHND010000001">
    <property type="protein sequence ID" value="MBB4700011.1"/>
    <property type="molecule type" value="Genomic_DNA"/>
</dbReference>